<evidence type="ECO:0000256" key="4">
    <source>
        <dbReference type="SAM" id="SignalP"/>
    </source>
</evidence>
<keyword evidence="3" id="KW-0378">Hydrolase</keyword>
<evidence type="ECO:0000256" key="3">
    <source>
        <dbReference type="ARBA" id="ARBA00022801"/>
    </source>
</evidence>
<dbReference type="PANTHER" id="PTHR30457:SF0">
    <property type="entry name" value="PHOSPHATASE, PUTATIVE (AFU_ORTHOLOGUE AFUA_4G01070)-RELATED"/>
    <property type="match status" value="1"/>
</dbReference>
<reference evidence="6 7" key="1">
    <citation type="journal article" date="2020" name="ISME J.">
        <title>Uncovering the hidden diversity of litter-decomposition mechanisms in mushroom-forming fungi.</title>
        <authorList>
            <person name="Floudas D."/>
            <person name="Bentzer J."/>
            <person name="Ahren D."/>
            <person name="Johansson T."/>
            <person name="Persson P."/>
            <person name="Tunlid A."/>
        </authorList>
    </citation>
    <scope>NUCLEOTIDE SEQUENCE [LARGE SCALE GENOMIC DNA]</scope>
    <source>
        <strain evidence="6 7">CBS 146.42</strain>
    </source>
</reference>
<keyword evidence="4" id="KW-0732">Signal</keyword>
<keyword evidence="7" id="KW-1185">Reference proteome</keyword>
<comment type="similarity">
    <text evidence="1">Belongs to the SurE nucleotidase family.</text>
</comment>
<gene>
    <name evidence="6" type="ORF">D9756_010878</name>
</gene>
<dbReference type="InterPro" id="IPR030048">
    <property type="entry name" value="SurE"/>
</dbReference>
<dbReference type="InterPro" id="IPR036523">
    <property type="entry name" value="SurE-like_sf"/>
</dbReference>
<evidence type="ECO:0000259" key="5">
    <source>
        <dbReference type="Pfam" id="PF01975"/>
    </source>
</evidence>
<feature type="signal peptide" evidence="4">
    <location>
        <begin position="1"/>
        <end position="18"/>
    </location>
</feature>
<sequence length="320" mass="33809">MGFATLLLFVPFLSFVSSRPPPGHHHDKARTNILVTNDDGWATAQIRSEFDALEAAGFNLVLSCPADNRSGTGNSTATPAILAQPCEFNTCPAGAPATGFNATDPRLNYVNAFPRDATNFGINTLAPKFFKGKKPDLVVAGSNIGNNLGTTIQISGTDHAAMEAANLGVPAIAFSGATGSQVSYTALETDPTSAAIVATGIYNKLTVRLVETLLKTTEKKAEILPPRTVVNVNYPSTTNCSSAEHFKWVFTRTVPAPAGTVDVDICRNGGVLVDERTAFAVPGCWVTVSVFSSVTLDDVDAATQRAVVDVLKPLLRCQHD</sequence>
<dbReference type="AlphaFoldDB" id="A0A8H5FQV7"/>
<evidence type="ECO:0000313" key="7">
    <source>
        <dbReference type="Proteomes" id="UP000559027"/>
    </source>
</evidence>
<keyword evidence="2" id="KW-0479">Metal-binding</keyword>
<dbReference type="OrthoDB" id="4018688at2759"/>
<accession>A0A8H5FQV7</accession>
<name>A0A8H5FQV7_9AGAR</name>
<evidence type="ECO:0000256" key="1">
    <source>
        <dbReference type="ARBA" id="ARBA00011062"/>
    </source>
</evidence>
<feature type="chain" id="PRO_5034023359" description="Survival protein SurE-like phosphatase/nucleotidase domain-containing protein" evidence="4">
    <location>
        <begin position="19"/>
        <end position="320"/>
    </location>
</feature>
<evidence type="ECO:0000313" key="6">
    <source>
        <dbReference type="EMBL" id="KAF5345809.1"/>
    </source>
</evidence>
<dbReference type="InterPro" id="IPR002828">
    <property type="entry name" value="SurE-like_Pase/nucleotidase"/>
</dbReference>
<evidence type="ECO:0000256" key="2">
    <source>
        <dbReference type="ARBA" id="ARBA00022723"/>
    </source>
</evidence>
<proteinExistence type="inferred from homology"/>
<protein>
    <recommendedName>
        <fullName evidence="5">Survival protein SurE-like phosphatase/nucleotidase domain-containing protein</fullName>
    </recommendedName>
</protein>
<comment type="caution">
    <text evidence="6">The sequence shown here is derived from an EMBL/GenBank/DDBJ whole genome shotgun (WGS) entry which is preliminary data.</text>
</comment>
<dbReference type="Proteomes" id="UP000559027">
    <property type="component" value="Unassembled WGS sequence"/>
</dbReference>
<dbReference type="GO" id="GO:0008252">
    <property type="term" value="F:nucleotidase activity"/>
    <property type="evidence" value="ECO:0007669"/>
    <property type="project" value="InterPro"/>
</dbReference>
<feature type="domain" description="Survival protein SurE-like phosphatase/nucleotidase" evidence="5">
    <location>
        <begin position="33"/>
        <end position="244"/>
    </location>
</feature>
<dbReference type="EMBL" id="JAACJO010000039">
    <property type="protein sequence ID" value="KAF5345809.1"/>
    <property type="molecule type" value="Genomic_DNA"/>
</dbReference>
<dbReference type="GO" id="GO:0046872">
    <property type="term" value="F:metal ion binding"/>
    <property type="evidence" value="ECO:0007669"/>
    <property type="project" value="UniProtKB-KW"/>
</dbReference>
<dbReference type="Pfam" id="PF01975">
    <property type="entry name" value="SurE"/>
    <property type="match status" value="1"/>
</dbReference>
<dbReference type="PANTHER" id="PTHR30457">
    <property type="entry name" value="5'-NUCLEOTIDASE SURE"/>
    <property type="match status" value="1"/>
</dbReference>
<organism evidence="6 7">
    <name type="scientific">Leucocoprinus leucothites</name>
    <dbReference type="NCBI Taxonomy" id="201217"/>
    <lineage>
        <taxon>Eukaryota</taxon>
        <taxon>Fungi</taxon>
        <taxon>Dikarya</taxon>
        <taxon>Basidiomycota</taxon>
        <taxon>Agaricomycotina</taxon>
        <taxon>Agaricomycetes</taxon>
        <taxon>Agaricomycetidae</taxon>
        <taxon>Agaricales</taxon>
        <taxon>Agaricineae</taxon>
        <taxon>Agaricaceae</taxon>
        <taxon>Leucocoprinus</taxon>
    </lineage>
</organism>
<dbReference type="Gene3D" id="3.40.1210.10">
    <property type="entry name" value="Survival protein SurE-like phosphatase/nucleotidase"/>
    <property type="match status" value="1"/>
</dbReference>
<dbReference type="SUPFAM" id="SSF64167">
    <property type="entry name" value="SurE-like"/>
    <property type="match status" value="1"/>
</dbReference>